<evidence type="ECO:0000256" key="8">
    <source>
        <dbReference type="ARBA" id="ARBA00022839"/>
    </source>
</evidence>
<keyword evidence="6" id="KW-0479">Metal-binding</keyword>
<sequence length="583" mass="67140">MFQNHGIVLRLSVIKKLVIKSVRYRHKYIFAMDKAYLKYVDSSDVFYMNFHYTNSALKVDRTFNFSRKVTENVESFLNRICTNVEKVISKKLKRKRNDKEKTSEITVTAELFGNSGTIDKCAICQDVFKQNNLILTVLEKQYKIMKNCPWVDSICLSNVLLANYPVYPNKFEVSFTNKDLCEFIWYKSKDKKEWIRIGEGFLMQLSNNEINYYLKLQCIPKNDDLIGPLTEVVSDVVVQASPGLCSFDIRHQFTKSKPNSKEFRVVTYNVLADLYSDSDFSRNILYPYCPAYALHIDYRKLLIIKELIGYNADIICLQEVDKKVYENDLQPVLSNFGYQSDLCLKGGQVAEGLACFYNEQRFSLLERDSIVFSECLETNELYKEIWQVISKNEKLKERILARTTAIEVIALKSKELNEVILIANTHLYFHPDADHIRLLQGALAIKYIQSKKDKLEKELNIKIPVVFCGDFNSVPECGIYQLYTTGSVPISCSDWRSNKEEAVENLSIFQSLKLASACGTPEYTNYTAGFQGCLDYIFYDTELLEVAEVVPLPSSENVKEHVALPSVTFPSDHISLVSVLKWK</sequence>
<dbReference type="FunFam" id="3.60.10.10:FF:000018">
    <property type="entry name" value="2',5'-phosphodiesterase 12"/>
    <property type="match status" value="1"/>
</dbReference>
<evidence type="ECO:0000256" key="6">
    <source>
        <dbReference type="ARBA" id="ARBA00022723"/>
    </source>
</evidence>
<proteinExistence type="predicted"/>
<evidence type="ECO:0000256" key="10">
    <source>
        <dbReference type="ARBA" id="ARBA00022946"/>
    </source>
</evidence>
<dbReference type="RefSeq" id="XP_018323026.1">
    <property type="nucleotide sequence ID" value="XM_018467524.2"/>
</dbReference>
<dbReference type="GeneID" id="108735528"/>
<dbReference type="GO" id="GO:0005759">
    <property type="term" value="C:mitochondrial matrix"/>
    <property type="evidence" value="ECO:0007669"/>
    <property type="project" value="UniProtKB-SubCell"/>
</dbReference>
<evidence type="ECO:0000256" key="4">
    <source>
        <dbReference type="ARBA" id="ARBA00022664"/>
    </source>
</evidence>
<evidence type="ECO:0000256" key="11">
    <source>
        <dbReference type="ARBA" id="ARBA00023128"/>
    </source>
</evidence>
<dbReference type="PANTHER" id="PTHR12121">
    <property type="entry name" value="CARBON CATABOLITE REPRESSOR PROTEIN 4"/>
    <property type="match status" value="1"/>
</dbReference>
<dbReference type="OrthoDB" id="412787at2759"/>
<evidence type="ECO:0000256" key="13">
    <source>
        <dbReference type="ARBA" id="ARBA00083541"/>
    </source>
</evidence>
<dbReference type="SUPFAM" id="SSF56219">
    <property type="entry name" value="DNase I-like"/>
    <property type="match status" value="1"/>
</dbReference>
<comment type="cofactor">
    <cofactor evidence="1">
        <name>Mg(2+)</name>
        <dbReference type="ChEBI" id="CHEBI:18420"/>
    </cofactor>
</comment>
<keyword evidence="5" id="KW-0540">Nuclease</keyword>
<organism evidence="15 16">
    <name type="scientific">Agrilus planipennis</name>
    <name type="common">Emerald ash borer</name>
    <name type="synonym">Agrilus marcopoli</name>
    <dbReference type="NCBI Taxonomy" id="224129"/>
    <lineage>
        <taxon>Eukaryota</taxon>
        <taxon>Metazoa</taxon>
        <taxon>Ecdysozoa</taxon>
        <taxon>Arthropoda</taxon>
        <taxon>Hexapoda</taxon>
        <taxon>Insecta</taxon>
        <taxon>Pterygota</taxon>
        <taxon>Neoptera</taxon>
        <taxon>Endopterygota</taxon>
        <taxon>Coleoptera</taxon>
        <taxon>Polyphaga</taxon>
        <taxon>Elateriformia</taxon>
        <taxon>Buprestoidea</taxon>
        <taxon>Buprestidae</taxon>
        <taxon>Agrilinae</taxon>
        <taxon>Agrilus</taxon>
    </lineage>
</organism>
<dbReference type="InterPro" id="IPR050410">
    <property type="entry name" value="CCR4/nocturin_mRNA_transcr"/>
</dbReference>
<keyword evidence="7" id="KW-0378">Hydrolase</keyword>
<dbReference type="InterPro" id="IPR036691">
    <property type="entry name" value="Endo/exonu/phosph_ase_sf"/>
</dbReference>
<evidence type="ECO:0000256" key="5">
    <source>
        <dbReference type="ARBA" id="ARBA00022722"/>
    </source>
</evidence>
<keyword evidence="15" id="KW-1185">Reference proteome</keyword>
<dbReference type="Pfam" id="PF03372">
    <property type="entry name" value="Exo_endo_phos"/>
    <property type="match status" value="1"/>
</dbReference>
<dbReference type="InterPro" id="IPR005135">
    <property type="entry name" value="Endo/exonuclease/phosphatase"/>
</dbReference>
<evidence type="ECO:0000313" key="16">
    <source>
        <dbReference type="RefSeq" id="XP_018323026.1"/>
    </source>
</evidence>
<feature type="domain" description="Endonuclease/exonuclease/phosphatase" evidence="14">
    <location>
        <begin position="266"/>
        <end position="573"/>
    </location>
</feature>
<dbReference type="FunCoup" id="A0A1W4WGE4">
    <property type="interactions" value="2406"/>
</dbReference>
<evidence type="ECO:0000256" key="9">
    <source>
        <dbReference type="ARBA" id="ARBA00022842"/>
    </source>
</evidence>
<comment type="subcellular location">
    <subcellularLocation>
        <location evidence="2">Mitochondrion matrix</location>
    </subcellularLocation>
</comment>
<dbReference type="STRING" id="224129.A0A1W4WGE4"/>
<dbReference type="GO" id="GO:0004535">
    <property type="term" value="F:poly(A)-specific ribonuclease activity"/>
    <property type="evidence" value="ECO:0007669"/>
    <property type="project" value="UniProtKB-ARBA"/>
</dbReference>
<evidence type="ECO:0000259" key="14">
    <source>
        <dbReference type="Pfam" id="PF03372"/>
    </source>
</evidence>
<keyword evidence="8" id="KW-0269">Exonuclease</keyword>
<evidence type="ECO:0000256" key="2">
    <source>
        <dbReference type="ARBA" id="ARBA00004305"/>
    </source>
</evidence>
<evidence type="ECO:0000313" key="15">
    <source>
        <dbReference type="Proteomes" id="UP000192223"/>
    </source>
</evidence>
<gene>
    <name evidence="16" type="primary">LOC108735528</name>
</gene>
<dbReference type="AlphaFoldDB" id="A0A1W4WGE4"/>
<keyword evidence="9" id="KW-0460">Magnesium</keyword>
<dbReference type="GO" id="GO:0046872">
    <property type="term" value="F:metal ion binding"/>
    <property type="evidence" value="ECO:0007669"/>
    <property type="project" value="UniProtKB-KW"/>
</dbReference>
<evidence type="ECO:0000256" key="7">
    <source>
        <dbReference type="ARBA" id="ARBA00022801"/>
    </source>
</evidence>
<evidence type="ECO:0000256" key="3">
    <source>
        <dbReference type="ARBA" id="ARBA00022553"/>
    </source>
</evidence>
<evidence type="ECO:0000256" key="1">
    <source>
        <dbReference type="ARBA" id="ARBA00001946"/>
    </source>
</evidence>
<evidence type="ECO:0000256" key="12">
    <source>
        <dbReference type="ARBA" id="ARBA00072755"/>
    </source>
</evidence>
<keyword evidence="3" id="KW-0597">Phosphoprotein</keyword>
<dbReference type="InParanoid" id="A0A1W4WGE4"/>
<reference evidence="16" key="1">
    <citation type="submission" date="2025-08" db="UniProtKB">
        <authorList>
            <consortium name="RefSeq"/>
        </authorList>
    </citation>
    <scope>IDENTIFICATION</scope>
    <source>
        <tissue evidence="16">Entire body</tissue>
    </source>
</reference>
<keyword evidence="11" id="KW-0496">Mitochondrion</keyword>
<dbReference type="PANTHER" id="PTHR12121:SF37">
    <property type="entry name" value="2',5'-PHOSPHODIESTERASE 12"/>
    <property type="match status" value="1"/>
</dbReference>
<accession>A0A1W4WGE4</accession>
<dbReference type="GO" id="GO:0000288">
    <property type="term" value="P:nuclear-transcribed mRNA catabolic process, deadenylation-dependent decay"/>
    <property type="evidence" value="ECO:0007669"/>
    <property type="project" value="TreeGrafter"/>
</dbReference>
<dbReference type="Proteomes" id="UP000192223">
    <property type="component" value="Unplaced"/>
</dbReference>
<name>A0A1W4WGE4_AGRPL</name>
<dbReference type="KEGG" id="apln:108735528"/>
<keyword evidence="4" id="KW-0507">mRNA processing</keyword>
<dbReference type="GO" id="GO:0006397">
    <property type="term" value="P:mRNA processing"/>
    <property type="evidence" value="ECO:0007669"/>
    <property type="project" value="UniProtKB-KW"/>
</dbReference>
<dbReference type="Gene3D" id="3.60.10.10">
    <property type="entry name" value="Endonuclease/exonuclease/phosphatase"/>
    <property type="match status" value="1"/>
</dbReference>
<keyword evidence="10" id="KW-0809">Transit peptide</keyword>
<protein>
    <recommendedName>
        <fullName evidence="12">2',5'-phosphodiesterase 12</fullName>
    </recommendedName>
    <alternativeName>
        <fullName evidence="13">Mitochondrial deadenylase</fullName>
    </alternativeName>
</protein>